<reference evidence="3 4" key="1">
    <citation type="submission" date="2017-09" db="EMBL/GenBank/DDBJ databases">
        <title>Large-scale bioinformatics analysis of Bacillus genomes uncovers conserved roles of natural products in bacterial physiology.</title>
        <authorList>
            <consortium name="Agbiome Team Llc"/>
            <person name="Bleich R.M."/>
            <person name="Grubbs K.J."/>
            <person name="Santa Maria K.C."/>
            <person name="Allen S.E."/>
            <person name="Farag S."/>
            <person name="Shank E.A."/>
            <person name="Bowers A."/>
        </authorList>
    </citation>
    <scope>NUCLEOTIDE SEQUENCE [LARGE SCALE GENOMIC DNA]</scope>
    <source>
        <strain evidence="3 4">AFS050027</strain>
    </source>
</reference>
<feature type="compositionally biased region" description="Basic and acidic residues" evidence="2">
    <location>
        <begin position="145"/>
        <end position="182"/>
    </location>
</feature>
<keyword evidence="1" id="KW-0175">Coiled coil</keyword>
<comment type="caution">
    <text evidence="3">The sequence shown here is derived from an EMBL/GenBank/DDBJ whole genome shotgun (WGS) entry which is preliminary data.</text>
</comment>
<feature type="coiled-coil region" evidence="1">
    <location>
        <begin position="24"/>
        <end position="51"/>
    </location>
</feature>
<protein>
    <submittedName>
        <fullName evidence="3">Uncharacterized protein</fullName>
    </submittedName>
</protein>
<proteinExistence type="predicted"/>
<accession>A0A2A7FNT8</accession>
<name>A0A2A7FNT8_BACCE</name>
<dbReference type="EMBL" id="NUIL01000015">
    <property type="protein sequence ID" value="PGO29246.1"/>
    <property type="molecule type" value="Genomic_DNA"/>
</dbReference>
<evidence type="ECO:0000256" key="2">
    <source>
        <dbReference type="SAM" id="MobiDB-lite"/>
    </source>
</evidence>
<dbReference type="Proteomes" id="UP000223777">
    <property type="component" value="Unassembled WGS sequence"/>
</dbReference>
<sequence>MKKYGKVLVAILAMAVIVGIFMKETNADKKLSQVEQKYEQLEKDNKKIIKDAQKQIVKYHVIVESTLGGEAKGYPIDDNDSIFSYIHLENKNYKQGDIVSVEMNGLGVVLQQEKTQGMELEWLHKRFNDIIEGYMKGFALEAEKNGEKKEVKEEPKQEEKKEEPKQEQPVKQEEKKEVKEQPVKQVQEKNSAPVEVKPMENKSVAKPVAVEKQVEKPVKREEVKAEPVKQVAKTEEKTISNDKQDEFKEKDDSYINSVRQYQITETTNAGLINAVGENNEKVILENKGFREGDTVEVKYGSSGYHDDMVEVNRVYGEKKN</sequence>
<evidence type="ECO:0000256" key="1">
    <source>
        <dbReference type="SAM" id="Coils"/>
    </source>
</evidence>
<feature type="region of interest" description="Disordered" evidence="2">
    <location>
        <begin position="214"/>
        <end position="251"/>
    </location>
</feature>
<gene>
    <name evidence="3" type="ORF">CN984_12540</name>
</gene>
<dbReference type="RefSeq" id="WP_097883498.1">
    <property type="nucleotide sequence ID" value="NZ_NUIL01000015.1"/>
</dbReference>
<organism evidence="3 4">
    <name type="scientific">Bacillus cereus</name>
    <dbReference type="NCBI Taxonomy" id="1396"/>
    <lineage>
        <taxon>Bacteria</taxon>
        <taxon>Bacillati</taxon>
        <taxon>Bacillota</taxon>
        <taxon>Bacilli</taxon>
        <taxon>Bacillales</taxon>
        <taxon>Bacillaceae</taxon>
        <taxon>Bacillus</taxon>
        <taxon>Bacillus cereus group</taxon>
    </lineage>
</organism>
<evidence type="ECO:0000313" key="4">
    <source>
        <dbReference type="Proteomes" id="UP000223777"/>
    </source>
</evidence>
<dbReference type="AlphaFoldDB" id="A0A2A7FNT8"/>
<feature type="region of interest" description="Disordered" evidence="2">
    <location>
        <begin position="145"/>
        <end position="194"/>
    </location>
</feature>
<evidence type="ECO:0000313" key="3">
    <source>
        <dbReference type="EMBL" id="PGO29246.1"/>
    </source>
</evidence>